<organism evidence="1 2">
    <name type="scientific">Daejeonella rubra</name>
    <dbReference type="NCBI Taxonomy" id="990371"/>
    <lineage>
        <taxon>Bacteria</taxon>
        <taxon>Pseudomonadati</taxon>
        <taxon>Bacteroidota</taxon>
        <taxon>Sphingobacteriia</taxon>
        <taxon>Sphingobacteriales</taxon>
        <taxon>Sphingobacteriaceae</taxon>
        <taxon>Daejeonella</taxon>
    </lineage>
</organism>
<sequence length="79" mass="9630">MKFEMFSVFPDYFSTKPKQKTQLKQAKIFQQDLRDSRNQQEKIRIQKLFILRIFHLDQLNKEYWTNSIFAFFSIGTMDG</sequence>
<proteinExistence type="predicted"/>
<gene>
    <name evidence="1" type="ORF">SAMN05421813_11451</name>
</gene>
<dbReference type="AlphaFoldDB" id="A0A1G9TWJ3"/>
<accession>A0A1G9TWJ3</accession>
<dbReference type="EMBL" id="FNHH01000014">
    <property type="protein sequence ID" value="SDM51635.1"/>
    <property type="molecule type" value="Genomic_DNA"/>
</dbReference>
<evidence type="ECO:0000313" key="1">
    <source>
        <dbReference type="EMBL" id="SDM51635.1"/>
    </source>
</evidence>
<dbReference type="Proteomes" id="UP000199226">
    <property type="component" value="Unassembled WGS sequence"/>
</dbReference>
<keyword evidence="2" id="KW-1185">Reference proteome</keyword>
<reference evidence="2" key="1">
    <citation type="submission" date="2016-10" db="EMBL/GenBank/DDBJ databases">
        <authorList>
            <person name="Varghese N."/>
            <person name="Submissions S."/>
        </authorList>
    </citation>
    <scope>NUCLEOTIDE SEQUENCE [LARGE SCALE GENOMIC DNA]</scope>
    <source>
        <strain evidence="2">DSM 24536</strain>
    </source>
</reference>
<protein>
    <submittedName>
        <fullName evidence="1">Uncharacterized protein</fullName>
    </submittedName>
</protein>
<name>A0A1G9TWJ3_9SPHI</name>
<evidence type="ECO:0000313" key="2">
    <source>
        <dbReference type="Proteomes" id="UP000199226"/>
    </source>
</evidence>